<feature type="transmembrane region" description="Helical" evidence="1">
    <location>
        <begin position="130"/>
        <end position="151"/>
    </location>
</feature>
<keyword evidence="1" id="KW-1133">Transmembrane helix</keyword>
<proteinExistence type="predicted"/>
<name>C6W5W5_DYAFD</name>
<dbReference type="AlphaFoldDB" id="C6W5W5"/>
<protein>
    <submittedName>
        <fullName evidence="2">Uncharacterized protein</fullName>
    </submittedName>
</protein>
<dbReference type="RefSeq" id="WP_015814295.1">
    <property type="nucleotide sequence ID" value="NC_013037.1"/>
</dbReference>
<organism evidence="2 3">
    <name type="scientific">Dyadobacter fermentans (strain ATCC 700827 / DSM 18053 / CIP 107007 / KCTC 52180 / NS114)</name>
    <dbReference type="NCBI Taxonomy" id="471854"/>
    <lineage>
        <taxon>Bacteria</taxon>
        <taxon>Pseudomonadati</taxon>
        <taxon>Bacteroidota</taxon>
        <taxon>Cytophagia</taxon>
        <taxon>Cytophagales</taxon>
        <taxon>Spirosomataceae</taxon>
        <taxon>Dyadobacter</taxon>
    </lineage>
</organism>
<accession>C6W5W5</accession>
<dbReference type="HOGENOM" id="CLU_1634336_0_0_10"/>
<keyword evidence="1" id="KW-0812">Transmembrane</keyword>
<keyword evidence="1" id="KW-0472">Membrane</keyword>
<dbReference type="Proteomes" id="UP000002011">
    <property type="component" value="Chromosome"/>
</dbReference>
<dbReference type="EMBL" id="CP001619">
    <property type="protein sequence ID" value="ACT96054.1"/>
    <property type="molecule type" value="Genomic_DNA"/>
</dbReference>
<dbReference type="KEGG" id="dfe:Dfer_4853"/>
<evidence type="ECO:0000313" key="3">
    <source>
        <dbReference type="Proteomes" id="UP000002011"/>
    </source>
</evidence>
<evidence type="ECO:0000256" key="1">
    <source>
        <dbReference type="SAM" id="Phobius"/>
    </source>
</evidence>
<dbReference type="STRING" id="471854.Dfer_4853"/>
<gene>
    <name evidence="2" type="ordered locus">Dfer_4853</name>
</gene>
<evidence type="ECO:0000313" key="2">
    <source>
        <dbReference type="EMBL" id="ACT96054.1"/>
    </source>
</evidence>
<dbReference type="eggNOG" id="ENOG502ZR3W">
    <property type="taxonomic scope" value="Bacteria"/>
</dbReference>
<sequence length="164" mass="17676">MEQIEEPNEPKFKQLLREAGADKPAADFTGAVMRRVEEDAALRALVRNSAVEAPSAAFTKHIMAQIAPVPAPAAPRPVISRQAWYWIAAGWAVLLVACLLVPGNEQSVLAGRINALLVSNDILAGTVREIPQPVTATIIALSSLLLLDYFLRNNRMPVNKTAGS</sequence>
<dbReference type="OrthoDB" id="959154at2"/>
<keyword evidence="3" id="KW-1185">Reference proteome</keyword>
<reference evidence="2 3" key="1">
    <citation type="journal article" date="2009" name="Stand. Genomic Sci.">
        <title>Complete genome sequence of Dyadobacter fermentans type strain (NS114).</title>
        <authorList>
            <person name="Lang E."/>
            <person name="Lapidus A."/>
            <person name="Chertkov O."/>
            <person name="Brettin T."/>
            <person name="Detter J.C."/>
            <person name="Han C."/>
            <person name="Copeland A."/>
            <person name="Glavina Del Rio T."/>
            <person name="Nolan M."/>
            <person name="Chen F."/>
            <person name="Lucas S."/>
            <person name="Tice H."/>
            <person name="Cheng J.F."/>
            <person name="Land M."/>
            <person name="Hauser L."/>
            <person name="Chang Y.J."/>
            <person name="Jeffries C.D."/>
            <person name="Kopitz M."/>
            <person name="Bruce D."/>
            <person name="Goodwin L."/>
            <person name="Pitluck S."/>
            <person name="Ovchinnikova G."/>
            <person name="Pati A."/>
            <person name="Ivanova N."/>
            <person name="Mavrommatis K."/>
            <person name="Chen A."/>
            <person name="Palaniappan K."/>
            <person name="Chain P."/>
            <person name="Bristow J."/>
            <person name="Eisen J.A."/>
            <person name="Markowitz V."/>
            <person name="Hugenholtz P."/>
            <person name="Goker M."/>
            <person name="Rohde M."/>
            <person name="Kyrpides N.C."/>
            <person name="Klenk H.P."/>
        </authorList>
    </citation>
    <scope>NUCLEOTIDE SEQUENCE [LARGE SCALE GENOMIC DNA]</scope>
    <source>
        <strain evidence="3">ATCC 700827 / DSM 18053 / CIP 107007 / KCTC 52180 / NS114</strain>
    </source>
</reference>
<feature type="transmembrane region" description="Helical" evidence="1">
    <location>
        <begin position="83"/>
        <end position="102"/>
    </location>
</feature>